<dbReference type="GeneID" id="63767910"/>
<dbReference type="SUPFAM" id="SSF51905">
    <property type="entry name" value="FAD/NAD(P)-binding domain"/>
    <property type="match status" value="1"/>
</dbReference>
<evidence type="ECO:0000313" key="1">
    <source>
        <dbReference type="EMBL" id="OJJ60854.1"/>
    </source>
</evidence>
<dbReference type="PANTHER" id="PTHR46865:SF2">
    <property type="entry name" value="MONOOXYGENASE"/>
    <property type="match status" value="1"/>
</dbReference>
<sequence>MANTSSTGARTLTSEFEIMNADPIRILYDATKDNNVEHNFGKSVERYDQDGTQAVTHFSDGSSDTDDVLVGVYGQGSRVRKGILTATSTPIALRERSQLPGWCPVSRRTSALLQHIVLQSCGPLHNAAEPQTQKHKSIYT</sequence>
<dbReference type="Gene3D" id="3.50.50.60">
    <property type="entry name" value="FAD/NAD(P)-binding domain"/>
    <property type="match status" value="1"/>
</dbReference>
<evidence type="ECO:0000313" key="2">
    <source>
        <dbReference type="Proteomes" id="UP000184356"/>
    </source>
</evidence>
<accession>A0A1L9TN60</accession>
<dbReference type="AlphaFoldDB" id="A0A1L9TN60"/>
<name>A0A1L9TN60_9EURO</name>
<organism evidence="1 2">
    <name type="scientific">Aspergillus sydowii CBS 593.65</name>
    <dbReference type="NCBI Taxonomy" id="1036612"/>
    <lineage>
        <taxon>Eukaryota</taxon>
        <taxon>Fungi</taxon>
        <taxon>Dikarya</taxon>
        <taxon>Ascomycota</taxon>
        <taxon>Pezizomycotina</taxon>
        <taxon>Eurotiomycetes</taxon>
        <taxon>Eurotiomycetidae</taxon>
        <taxon>Eurotiales</taxon>
        <taxon>Aspergillaceae</taxon>
        <taxon>Aspergillus</taxon>
        <taxon>Aspergillus subgen. Nidulantes</taxon>
    </lineage>
</organism>
<dbReference type="InterPro" id="IPR036188">
    <property type="entry name" value="FAD/NAD-bd_sf"/>
</dbReference>
<dbReference type="OrthoDB" id="4362035at2759"/>
<proteinExistence type="predicted"/>
<dbReference type="InterPro" id="IPR051704">
    <property type="entry name" value="FAD_aromatic-hydroxylase"/>
</dbReference>
<dbReference type="EMBL" id="KV878584">
    <property type="protein sequence ID" value="OJJ60854.1"/>
    <property type="molecule type" value="Genomic_DNA"/>
</dbReference>
<dbReference type="STRING" id="1036612.A0A1L9TN60"/>
<protein>
    <submittedName>
        <fullName evidence="1">Uncharacterized protein</fullName>
    </submittedName>
</protein>
<dbReference type="Proteomes" id="UP000184356">
    <property type="component" value="Unassembled WGS sequence"/>
</dbReference>
<reference evidence="2" key="1">
    <citation type="journal article" date="2017" name="Genome Biol.">
        <title>Comparative genomics reveals high biological diversity and specific adaptations in the industrially and medically important fungal genus Aspergillus.</title>
        <authorList>
            <person name="de Vries R.P."/>
            <person name="Riley R."/>
            <person name="Wiebenga A."/>
            <person name="Aguilar-Osorio G."/>
            <person name="Amillis S."/>
            <person name="Uchima C.A."/>
            <person name="Anderluh G."/>
            <person name="Asadollahi M."/>
            <person name="Askin M."/>
            <person name="Barry K."/>
            <person name="Battaglia E."/>
            <person name="Bayram O."/>
            <person name="Benocci T."/>
            <person name="Braus-Stromeyer S.A."/>
            <person name="Caldana C."/>
            <person name="Canovas D."/>
            <person name="Cerqueira G.C."/>
            <person name="Chen F."/>
            <person name="Chen W."/>
            <person name="Choi C."/>
            <person name="Clum A."/>
            <person name="Dos Santos R.A."/>
            <person name="Damasio A.R."/>
            <person name="Diallinas G."/>
            <person name="Emri T."/>
            <person name="Fekete E."/>
            <person name="Flipphi M."/>
            <person name="Freyberg S."/>
            <person name="Gallo A."/>
            <person name="Gournas C."/>
            <person name="Habgood R."/>
            <person name="Hainaut M."/>
            <person name="Harispe M.L."/>
            <person name="Henrissat B."/>
            <person name="Hilden K.S."/>
            <person name="Hope R."/>
            <person name="Hossain A."/>
            <person name="Karabika E."/>
            <person name="Karaffa L."/>
            <person name="Karanyi Z."/>
            <person name="Krasevec N."/>
            <person name="Kuo A."/>
            <person name="Kusch H."/>
            <person name="LaButti K."/>
            <person name="Lagendijk E.L."/>
            <person name="Lapidus A."/>
            <person name="Levasseur A."/>
            <person name="Lindquist E."/>
            <person name="Lipzen A."/>
            <person name="Logrieco A.F."/>
            <person name="MacCabe A."/>
            <person name="Maekelae M.R."/>
            <person name="Malavazi I."/>
            <person name="Melin P."/>
            <person name="Meyer V."/>
            <person name="Mielnichuk N."/>
            <person name="Miskei M."/>
            <person name="Molnar A.P."/>
            <person name="Mule G."/>
            <person name="Ngan C.Y."/>
            <person name="Orejas M."/>
            <person name="Orosz E."/>
            <person name="Ouedraogo J.P."/>
            <person name="Overkamp K.M."/>
            <person name="Park H.-S."/>
            <person name="Perrone G."/>
            <person name="Piumi F."/>
            <person name="Punt P.J."/>
            <person name="Ram A.F."/>
            <person name="Ramon A."/>
            <person name="Rauscher S."/>
            <person name="Record E."/>
            <person name="Riano-Pachon D.M."/>
            <person name="Robert V."/>
            <person name="Roehrig J."/>
            <person name="Ruller R."/>
            <person name="Salamov A."/>
            <person name="Salih N.S."/>
            <person name="Samson R.A."/>
            <person name="Sandor E."/>
            <person name="Sanguinetti M."/>
            <person name="Schuetze T."/>
            <person name="Sepcic K."/>
            <person name="Shelest E."/>
            <person name="Sherlock G."/>
            <person name="Sophianopoulou V."/>
            <person name="Squina F.M."/>
            <person name="Sun H."/>
            <person name="Susca A."/>
            <person name="Todd R.B."/>
            <person name="Tsang A."/>
            <person name="Unkles S.E."/>
            <person name="van de Wiele N."/>
            <person name="van Rossen-Uffink D."/>
            <person name="Oliveira J.V."/>
            <person name="Vesth T.C."/>
            <person name="Visser J."/>
            <person name="Yu J.-H."/>
            <person name="Zhou M."/>
            <person name="Andersen M.R."/>
            <person name="Archer D.B."/>
            <person name="Baker S.E."/>
            <person name="Benoit I."/>
            <person name="Brakhage A.A."/>
            <person name="Braus G.H."/>
            <person name="Fischer R."/>
            <person name="Frisvad J.C."/>
            <person name="Goldman G.H."/>
            <person name="Houbraken J."/>
            <person name="Oakley B."/>
            <person name="Pocsi I."/>
            <person name="Scazzocchio C."/>
            <person name="Seiboth B."/>
            <person name="vanKuyk P.A."/>
            <person name="Wortman J."/>
            <person name="Dyer P.S."/>
            <person name="Grigoriev I.V."/>
        </authorList>
    </citation>
    <scope>NUCLEOTIDE SEQUENCE [LARGE SCALE GENOMIC DNA]</scope>
    <source>
        <strain evidence="2">CBS 593.65</strain>
    </source>
</reference>
<dbReference type="RefSeq" id="XP_040704660.1">
    <property type="nucleotide sequence ID" value="XM_040851837.1"/>
</dbReference>
<dbReference type="PANTHER" id="PTHR46865">
    <property type="entry name" value="OXIDOREDUCTASE-RELATED"/>
    <property type="match status" value="1"/>
</dbReference>
<dbReference type="VEuPathDB" id="FungiDB:ASPSYDRAFT_87427"/>
<gene>
    <name evidence="1" type="ORF">ASPSYDRAFT_87427</name>
</gene>
<keyword evidence="2" id="KW-1185">Reference proteome</keyword>